<dbReference type="Pfam" id="PF24864">
    <property type="entry name" value="DUF7730"/>
    <property type="match status" value="1"/>
</dbReference>
<dbReference type="EMBL" id="MU003770">
    <property type="protein sequence ID" value="KAF2724800.1"/>
    <property type="molecule type" value="Genomic_DNA"/>
</dbReference>
<gene>
    <name evidence="2" type="ORF">K431DRAFT_300674</name>
</gene>
<evidence type="ECO:0000313" key="3">
    <source>
        <dbReference type="Proteomes" id="UP000799441"/>
    </source>
</evidence>
<dbReference type="PANTHER" id="PTHR38790:SF9">
    <property type="entry name" value="F-BOX DOMAIN-CONTAINING PROTEIN"/>
    <property type="match status" value="1"/>
</dbReference>
<proteinExistence type="predicted"/>
<accession>A0A9P4UU48</accession>
<dbReference type="InterPro" id="IPR056632">
    <property type="entry name" value="DUF7730"/>
</dbReference>
<dbReference type="PANTHER" id="PTHR38790">
    <property type="entry name" value="2EXR DOMAIN-CONTAINING PROTEIN-RELATED"/>
    <property type="match status" value="1"/>
</dbReference>
<protein>
    <recommendedName>
        <fullName evidence="1">DUF7730 domain-containing protein</fullName>
    </recommendedName>
</protein>
<evidence type="ECO:0000259" key="1">
    <source>
        <dbReference type="Pfam" id="PF24864"/>
    </source>
</evidence>
<dbReference type="AlphaFoldDB" id="A0A9P4UU48"/>
<evidence type="ECO:0000313" key="2">
    <source>
        <dbReference type="EMBL" id="KAF2724800.1"/>
    </source>
</evidence>
<comment type="caution">
    <text evidence="2">The sequence shown here is derived from an EMBL/GenBank/DDBJ whole genome shotgun (WGS) entry which is preliminary data.</text>
</comment>
<feature type="domain" description="DUF7730" evidence="1">
    <location>
        <begin position="105"/>
        <end position="283"/>
    </location>
</feature>
<keyword evidence="3" id="KW-1185">Reference proteome</keyword>
<sequence length="373" mass="42901">MFDPFQHAVAAKPPSPQYPHYRDEYLTFFSGQWGQAAINLWVLLNPSVNWANKQAEAWRGLPFGPYLRASRPRRERSLTGPLDRSGASIWSQILSSTEPEQQTNDQLQCSLLMRLPIDIRIMIYELVLGHRTFHLSAGDPHSRILHHVCKVPHRIDEQIHGQCHDFSAGRPSSSRSTDVQHWSEVATGLLPLLCTCRRIYSEAIQTLYSSNVFEFTQNFAAFRFLKLIIPPARLRDIRCLRLFMRIPRHPDANGNSHRDWRDLWDFFETEMTGLKTLHLRLAMLEPMEQRIRDTADSAGSDWIEPMVLMAMASHRKRGCKVEIVTGQASMVTDLVRVFKHVAYDNQDLGFESLIRLACARVHERVRFSMGGLG</sequence>
<reference evidence="2" key="1">
    <citation type="journal article" date="2020" name="Stud. Mycol.">
        <title>101 Dothideomycetes genomes: a test case for predicting lifestyles and emergence of pathogens.</title>
        <authorList>
            <person name="Haridas S."/>
            <person name="Albert R."/>
            <person name="Binder M."/>
            <person name="Bloem J."/>
            <person name="Labutti K."/>
            <person name="Salamov A."/>
            <person name="Andreopoulos B."/>
            <person name="Baker S."/>
            <person name="Barry K."/>
            <person name="Bills G."/>
            <person name="Bluhm B."/>
            <person name="Cannon C."/>
            <person name="Castanera R."/>
            <person name="Culley D."/>
            <person name="Daum C."/>
            <person name="Ezra D."/>
            <person name="Gonzalez J."/>
            <person name="Henrissat B."/>
            <person name="Kuo A."/>
            <person name="Liang C."/>
            <person name="Lipzen A."/>
            <person name="Lutzoni F."/>
            <person name="Magnuson J."/>
            <person name="Mondo S."/>
            <person name="Nolan M."/>
            <person name="Ohm R."/>
            <person name="Pangilinan J."/>
            <person name="Park H.-J."/>
            <person name="Ramirez L."/>
            <person name="Alfaro M."/>
            <person name="Sun H."/>
            <person name="Tritt A."/>
            <person name="Yoshinaga Y."/>
            <person name="Zwiers L.-H."/>
            <person name="Turgeon B."/>
            <person name="Goodwin S."/>
            <person name="Spatafora J."/>
            <person name="Crous P."/>
            <person name="Grigoriev I."/>
        </authorList>
    </citation>
    <scope>NUCLEOTIDE SEQUENCE</scope>
    <source>
        <strain evidence="2">CBS 116435</strain>
    </source>
</reference>
<dbReference type="OrthoDB" id="10256725at2759"/>
<organism evidence="2 3">
    <name type="scientific">Polychaeton citri CBS 116435</name>
    <dbReference type="NCBI Taxonomy" id="1314669"/>
    <lineage>
        <taxon>Eukaryota</taxon>
        <taxon>Fungi</taxon>
        <taxon>Dikarya</taxon>
        <taxon>Ascomycota</taxon>
        <taxon>Pezizomycotina</taxon>
        <taxon>Dothideomycetes</taxon>
        <taxon>Dothideomycetidae</taxon>
        <taxon>Capnodiales</taxon>
        <taxon>Capnodiaceae</taxon>
        <taxon>Polychaeton</taxon>
    </lineage>
</organism>
<name>A0A9P4UU48_9PEZI</name>
<dbReference type="Proteomes" id="UP000799441">
    <property type="component" value="Unassembled WGS sequence"/>
</dbReference>